<organism evidence="1 2">
    <name type="scientific">Saprolegnia parasitica (strain CBS 223.65)</name>
    <dbReference type="NCBI Taxonomy" id="695850"/>
    <lineage>
        <taxon>Eukaryota</taxon>
        <taxon>Sar</taxon>
        <taxon>Stramenopiles</taxon>
        <taxon>Oomycota</taxon>
        <taxon>Saprolegniomycetes</taxon>
        <taxon>Saprolegniales</taxon>
        <taxon>Saprolegniaceae</taxon>
        <taxon>Saprolegnia</taxon>
    </lineage>
</organism>
<protein>
    <submittedName>
        <fullName evidence="1">Uncharacterized protein</fullName>
    </submittedName>
</protein>
<proteinExistence type="predicted"/>
<dbReference type="Proteomes" id="UP000030745">
    <property type="component" value="Unassembled WGS sequence"/>
</dbReference>
<keyword evidence="2" id="KW-1185">Reference proteome</keyword>
<sequence length="398" mass="43621">MAATLGGSRELMATIAGYVPSAKALRTLLEALPPNLLGEAWTSVLRLLQHPKLDPNAIWPIAQFTAIKAVVAPRGKVNVWTLPELEPLWAMGVDVVFKFPCDHCVDCRRLVPPHLVYMHAFGFQHSATINVARGVWTSCVIRLPPSSTADDVKRYASAVAAMPSLRHVIIDLSQIAYTLESMPPQYEHRADVFPAALEPYVWSTLSPSHVRDVTILGSNLLATTKGVQSAIQWLSSRPLRRLCLAEAKVDAHTVTAFVTALRDCTTLSTIELSYDLVLLPAFLSAPLPRHLRRLRLFVSDEPYHAETGWHRITSLPVALVTTAIAGSALTHLSIDLDSLDDQSAAAIVSTAFQHMPCLDHLELLNVRRAPPLNAVLDAGAARIAALESMRLQEPIEDY</sequence>
<dbReference type="VEuPathDB" id="FungiDB:SPRG_12819"/>
<dbReference type="KEGG" id="spar:SPRG_12819"/>
<dbReference type="Gene3D" id="3.80.10.10">
    <property type="entry name" value="Ribonuclease Inhibitor"/>
    <property type="match status" value="1"/>
</dbReference>
<dbReference type="OMA" id="LEPYVWS"/>
<dbReference type="AlphaFoldDB" id="A0A067BYM6"/>
<gene>
    <name evidence="1" type="ORF">SPRG_12819</name>
</gene>
<dbReference type="GeneID" id="24134748"/>
<dbReference type="RefSeq" id="XP_012207297.1">
    <property type="nucleotide sequence ID" value="XM_012351907.1"/>
</dbReference>
<dbReference type="EMBL" id="KK583277">
    <property type="protein sequence ID" value="KDO21955.1"/>
    <property type="molecule type" value="Genomic_DNA"/>
</dbReference>
<dbReference type="InterPro" id="IPR032675">
    <property type="entry name" value="LRR_dom_sf"/>
</dbReference>
<accession>A0A067BYM6</accession>
<reference evidence="1 2" key="1">
    <citation type="journal article" date="2013" name="PLoS Genet.">
        <title>Distinctive expansion of potential virulence genes in the genome of the oomycete fish pathogen Saprolegnia parasitica.</title>
        <authorList>
            <person name="Jiang R.H."/>
            <person name="de Bruijn I."/>
            <person name="Haas B.J."/>
            <person name="Belmonte R."/>
            <person name="Lobach L."/>
            <person name="Christie J."/>
            <person name="van den Ackerveken G."/>
            <person name="Bottin A."/>
            <person name="Bulone V."/>
            <person name="Diaz-Moreno S.M."/>
            <person name="Dumas B."/>
            <person name="Fan L."/>
            <person name="Gaulin E."/>
            <person name="Govers F."/>
            <person name="Grenville-Briggs L.J."/>
            <person name="Horner N.R."/>
            <person name="Levin J.Z."/>
            <person name="Mammella M."/>
            <person name="Meijer H.J."/>
            <person name="Morris P."/>
            <person name="Nusbaum C."/>
            <person name="Oome S."/>
            <person name="Phillips A.J."/>
            <person name="van Rooyen D."/>
            <person name="Rzeszutek E."/>
            <person name="Saraiva M."/>
            <person name="Secombes C.J."/>
            <person name="Seidl M.F."/>
            <person name="Snel B."/>
            <person name="Stassen J.H."/>
            <person name="Sykes S."/>
            <person name="Tripathy S."/>
            <person name="van den Berg H."/>
            <person name="Vega-Arreguin J.C."/>
            <person name="Wawra S."/>
            <person name="Young S.K."/>
            <person name="Zeng Q."/>
            <person name="Dieguez-Uribeondo J."/>
            <person name="Russ C."/>
            <person name="Tyler B.M."/>
            <person name="van West P."/>
        </authorList>
    </citation>
    <scope>NUCLEOTIDE SEQUENCE [LARGE SCALE GENOMIC DNA]</scope>
    <source>
        <strain evidence="1 2">CBS 223.65</strain>
    </source>
</reference>
<name>A0A067BYM6_SAPPC</name>
<dbReference type="OrthoDB" id="10365020at2759"/>
<dbReference type="SUPFAM" id="SSF52047">
    <property type="entry name" value="RNI-like"/>
    <property type="match status" value="1"/>
</dbReference>
<evidence type="ECO:0000313" key="2">
    <source>
        <dbReference type="Proteomes" id="UP000030745"/>
    </source>
</evidence>
<evidence type="ECO:0000313" key="1">
    <source>
        <dbReference type="EMBL" id="KDO21955.1"/>
    </source>
</evidence>